<feature type="non-terminal residue" evidence="1">
    <location>
        <position position="1"/>
    </location>
</feature>
<organism evidence="1 2">
    <name type="scientific">Lentinus brumalis</name>
    <dbReference type="NCBI Taxonomy" id="2498619"/>
    <lineage>
        <taxon>Eukaryota</taxon>
        <taxon>Fungi</taxon>
        <taxon>Dikarya</taxon>
        <taxon>Basidiomycota</taxon>
        <taxon>Agaricomycotina</taxon>
        <taxon>Agaricomycetes</taxon>
        <taxon>Polyporales</taxon>
        <taxon>Polyporaceae</taxon>
        <taxon>Lentinus</taxon>
    </lineage>
</organism>
<feature type="non-terminal residue" evidence="1">
    <location>
        <position position="252"/>
    </location>
</feature>
<dbReference type="AlphaFoldDB" id="A0A371CGS6"/>
<name>A0A371CGS6_9APHY</name>
<evidence type="ECO:0000313" key="1">
    <source>
        <dbReference type="EMBL" id="RDX39488.1"/>
    </source>
</evidence>
<dbReference type="OrthoDB" id="3267069at2759"/>
<dbReference type="Proteomes" id="UP000256964">
    <property type="component" value="Unassembled WGS sequence"/>
</dbReference>
<keyword evidence="2" id="KW-1185">Reference proteome</keyword>
<dbReference type="EMBL" id="KZ857820">
    <property type="protein sequence ID" value="RDX39488.1"/>
    <property type="molecule type" value="Genomic_DNA"/>
</dbReference>
<protein>
    <submittedName>
        <fullName evidence="1">Uncharacterized protein</fullName>
    </submittedName>
</protein>
<proteinExistence type="predicted"/>
<sequence length="252" mass="28374">EECTFNVQGYLWDCTLPPIRRFQIPRNPNPGTLLNLKQSVTLTGLGGEMFEKAVRGLSTLYQNAKGKVQQRGCQLRDWTPGEAEGDLTLTFSSRYLTPSNHATDDVRPDMAEVIDPLNILRPLLRTEVHTLDNAVFYWRRMPASAAARAPASALSALPLKSSVQSNMVQVRFAVHLAKVGRHEYVFIPKLRSICLLGSEIQRVSYAVMESMYCITYVYSQDYNIASIHALTHKVVSPLKKVKRKADYGKEED</sequence>
<evidence type="ECO:0000313" key="2">
    <source>
        <dbReference type="Proteomes" id="UP000256964"/>
    </source>
</evidence>
<gene>
    <name evidence="1" type="ORF">OH76DRAFT_1297487</name>
</gene>
<accession>A0A371CGS6</accession>
<reference evidence="1 2" key="1">
    <citation type="journal article" date="2018" name="Biotechnol. Biofuels">
        <title>Integrative visual omics of the white-rot fungus Polyporus brumalis exposes the biotechnological potential of its oxidative enzymes for delignifying raw plant biomass.</title>
        <authorList>
            <person name="Miyauchi S."/>
            <person name="Rancon A."/>
            <person name="Drula E."/>
            <person name="Hage H."/>
            <person name="Chaduli D."/>
            <person name="Favel A."/>
            <person name="Grisel S."/>
            <person name="Henrissat B."/>
            <person name="Herpoel-Gimbert I."/>
            <person name="Ruiz-Duenas F.J."/>
            <person name="Chevret D."/>
            <person name="Hainaut M."/>
            <person name="Lin J."/>
            <person name="Wang M."/>
            <person name="Pangilinan J."/>
            <person name="Lipzen A."/>
            <person name="Lesage-Meessen L."/>
            <person name="Navarro D."/>
            <person name="Riley R."/>
            <person name="Grigoriev I.V."/>
            <person name="Zhou S."/>
            <person name="Raouche S."/>
            <person name="Rosso M.N."/>
        </authorList>
    </citation>
    <scope>NUCLEOTIDE SEQUENCE [LARGE SCALE GENOMIC DNA]</scope>
    <source>
        <strain evidence="1 2">BRFM 1820</strain>
    </source>
</reference>